<accession>A0A081BQ05</accession>
<protein>
    <submittedName>
        <fullName evidence="2">Rubrerythrin</fullName>
    </submittedName>
</protein>
<organism evidence="2">
    <name type="scientific">Candidatus Moduliflexus flocculans</name>
    <dbReference type="NCBI Taxonomy" id="1499966"/>
    <lineage>
        <taxon>Bacteria</taxon>
        <taxon>Candidatus Moduliflexota</taxon>
        <taxon>Candidatus Moduliflexia</taxon>
        <taxon>Candidatus Moduliflexales</taxon>
        <taxon>Candidatus Moduliflexaceae</taxon>
    </lineage>
</organism>
<dbReference type="EMBL" id="DF820458">
    <property type="protein sequence ID" value="GAK52471.1"/>
    <property type="molecule type" value="Genomic_DNA"/>
</dbReference>
<keyword evidence="3" id="KW-1185">Reference proteome</keyword>
<dbReference type="PANTHER" id="PTHR33531">
    <property type="entry name" value="RUBRERYTHRIN SUBFAMILY"/>
    <property type="match status" value="1"/>
</dbReference>
<sequence length="158" mass="18231">MATFDVRDIFTIAMKIEENGQAFYATMAKQQSSEDLRSFFTFLADEESNHQKIFAAMLTRLSNYQPVESAPTDYFAYLQAYVDISIFRPELTQQEVEALRDLPAAINYSLSRESDSILYYHEIKGFLPESDHAQIGKIIEEERRHYVKLSQLAKQLAA</sequence>
<dbReference type="InterPro" id="IPR003251">
    <property type="entry name" value="Rr_diiron-bd_dom"/>
</dbReference>
<dbReference type="PANTHER" id="PTHR33531:SF7">
    <property type="entry name" value="HYPOTHETICAL MEMBRANE PROTEIN, CONSERVED"/>
    <property type="match status" value="1"/>
</dbReference>
<dbReference type="Proteomes" id="UP000030700">
    <property type="component" value="Unassembled WGS sequence"/>
</dbReference>
<dbReference type="HOGENOM" id="CLU_122749_1_0_0"/>
<evidence type="ECO:0000313" key="3">
    <source>
        <dbReference type="Proteomes" id="UP000030700"/>
    </source>
</evidence>
<evidence type="ECO:0000259" key="1">
    <source>
        <dbReference type="Pfam" id="PF02915"/>
    </source>
</evidence>
<dbReference type="STRING" id="1499966.U14_03722"/>
<dbReference type="Pfam" id="PF02915">
    <property type="entry name" value="Rubrerythrin"/>
    <property type="match status" value="1"/>
</dbReference>
<dbReference type="GO" id="GO:0016491">
    <property type="term" value="F:oxidoreductase activity"/>
    <property type="evidence" value="ECO:0007669"/>
    <property type="project" value="InterPro"/>
</dbReference>
<proteinExistence type="predicted"/>
<evidence type="ECO:0000313" key="2">
    <source>
        <dbReference type="EMBL" id="GAK52471.1"/>
    </source>
</evidence>
<dbReference type="CDD" id="cd01045">
    <property type="entry name" value="Ferritin_like_AB"/>
    <property type="match status" value="1"/>
</dbReference>
<dbReference type="GO" id="GO:0046872">
    <property type="term" value="F:metal ion binding"/>
    <property type="evidence" value="ECO:0007669"/>
    <property type="project" value="InterPro"/>
</dbReference>
<dbReference type="Gene3D" id="1.20.1260.10">
    <property type="match status" value="1"/>
</dbReference>
<feature type="domain" description="Rubrerythrin diiron-binding" evidence="1">
    <location>
        <begin position="8"/>
        <end position="152"/>
    </location>
</feature>
<dbReference type="InterPro" id="IPR012347">
    <property type="entry name" value="Ferritin-like"/>
</dbReference>
<reference evidence="2" key="1">
    <citation type="journal article" date="2015" name="PeerJ">
        <title>First genomic representation of candidate bacterial phylum KSB3 points to enhanced environmental sensing as a trigger of wastewater bulking.</title>
        <authorList>
            <person name="Sekiguchi Y."/>
            <person name="Ohashi A."/>
            <person name="Parks D.H."/>
            <person name="Yamauchi T."/>
            <person name="Tyson G.W."/>
            <person name="Hugenholtz P."/>
        </authorList>
    </citation>
    <scope>NUCLEOTIDE SEQUENCE [LARGE SCALE GENOMIC DNA]</scope>
</reference>
<dbReference type="InterPro" id="IPR009078">
    <property type="entry name" value="Ferritin-like_SF"/>
</dbReference>
<gene>
    <name evidence="2" type="ORF">U14_03722</name>
</gene>
<name>A0A081BQ05_9BACT</name>
<dbReference type="SUPFAM" id="SSF47240">
    <property type="entry name" value="Ferritin-like"/>
    <property type="match status" value="1"/>
</dbReference>
<dbReference type="AlphaFoldDB" id="A0A081BQ05"/>